<dbReference type="GO" id="GO:0005886">
    <property type="term" value="C:plasma membrane"/>
    <property type="evidence" value="ECO:0007669"/>
    <property type="project" value="UniProtKB-SubCell"/>
</dbReference>
<accession>A0A173U0B7</accession>
<evidence type="ECO:0000256" key="6">
    <source>
        <dbReference type="ARBA" id="ARBA00023136"/>
    </source>
</evidence>
<dbReference type="PRINTS" id="PR01035">
    <property type="entry name" value="TCRTETA"/>
</dbReference>
<dbReference type="InterPro" id="IPR011701">
    <property type="entry name" value="MFS"/>
</dbReference>
<evidence type="ECO:0000256" key="1">
    <source>
        <dbReference type="ARBA" id="ARBA00004651"/>
    </source>
</evidence>
<dbReference type="InterPro" id="IPR036259">
    <property type="entry name" value="MFS_trans_sf"/>
</dbReference>
<name>A0A173U0B7_9FIRM</name>
<evidence type="ECO:0000256" key="5">
    <source>
        <dbReference type="ARBA" id="ARBA00022989"/>
    </source>
</evidence>
<reference evidence="7 8" key="1">
    <citation type="journal article" date="2019" name="Nat. Med.">
        <title>A library of human gut bacterial isolates paired with longitudinal multiomics data enables mechanistic microbiome research.</title>
        <authorList>
            <person name="Poyet M."/>
            <person name="Groussin M."/>
            <person name="Gibbons S.M."/>
            <person name="Avila-Pacheco J."/>
            <person name="Jiang X."/>
            <person name="Kearney S.M."/>
            <person name="Perrotta A.R."/>
            <person name="Berdy B."/>
            <person name="Zhao S."/>
            <person name="Lieberman T.D."/>
            <person name="Swanson P.K."/>
            <person name="Smith M."/>
            <person name="Roesemann S."/>
            <person name="Alexander J.E."/>
            <person name="Rich S.A."/>
            <person name="Livny J."/>
            <person name="Vlamakis H."/>
            <person name="Clish C."/>
            <person name="Bullock K."/>
            <person name="Deik A."/>
            <person name="Scott J."/>
            <person name="Pierce K.A."/>
            <person name="Xavier R.J."/>
            <person name="Alm E.J."/>
        </authorList>
    </citation>
    <scope>NUCLEOTIDE SEQUENCE [LARGE SCALE GENOMIC DNA]</scope>
    <source>
        <strain evidence="7 8">BIOML-A198</strain>
    </source>
</reference>
<comment type="subcellular location">
    <subcellularLocation>
        <location evidence="1">Cell membrane</location>
        <topology evidence="1">Multi-pass membrane protein</topology>
    </subcellularLocation>
</comment>
<dbReference type="GO" id="GO:0022857">
    <property type="term" value="F:transmembrane transporter activity"/>
    <property type="evidence" value="ECO:0007669"/>
    <property type="project" value="InterPro"/>
</dbReference>
<dbReference type="PANTHER" id="PTHR43414:SF6">
    <property type="entry name" value="MULTIDRUG RESISTANCE PROTEIN MDTG"/>
    <property type="match status" value="1"/>
</dbReference>
<dbReference type="SUPFAM" id="SSF103473">
    <property type="entry name" value="MFS general substrate transporter"/>
    <property type="match status" value="1"/>
</dbReference>
<keyword evidence="3" id="KW-1003">Cell membrane</keyword>
<dbReference type="EMBL" id="WMQE01000009">
    <property type="protein sequence ID" value="MTK20846.1"/>
    <property type="molecule type" value="Genomic_DNA"/>
</dbReference>
<dbReference type="Gene3D" id="1.20.1250.20">
    <property type="entry name" value="MFS general substrate transporter like domains"/>
    <property type="match status" value="1"/>
</dbReference>
<dbReference type="OrthoDB" id="85643at2"/>
<comment type="caution">
    <text evidence="7">The sequence shown here is derived from an EMBL/GenBank/DDBJ whole genome shotgun (WGS) entry which is preliminary data.</text>
</comment>
<dbReference type="InterPro" id="IPR020846">
    <property type="entry name" value="MFS_dom"/>
</dbReference>
<evidence type="ECO:0000313" key="7">
    <source>
        <dbReference type="EMBL" id="MTK20846.1"/>
    </source>
</evidence>
<dbReference type="Proteomes" id="UP000487649">
    <property type="component" value="Unassembled WGS sequence"/>
</dbReference>
<dbReference type="AlphaFoldDB" id="A0A173U0B7"/>
<gene>
    <name evidence="7" type="ORF">GMA92_05370</name>
</gene>
<proteinExistence type="predicted"/>
<keyword evidence="2" id="KW-0813">Transport</keyword>
<protein>
    <submittedName>
        <fullName evidence="7">MFS transporter</fullName>
    </submittedName>
</protein>
<evidence type="ECO:0000313" key="8">
    <source>
        <dbReference type="Proteomes" id="UP000487649"/>
    </source>
</evidence>
<dbReference type="InterPro" id="IPR001958">
    <property type="entry name" value="Tet-R_TetA/multi-R_MdtG-like"/>
</dbReference>
<evidence type="ECO:0000256" key="4">
    <source>
        <dbReference type="ARBA" id="ARBA00022692"/>
    </source>
</evidence>
<dbReference type="Pfam" id="PF07690">
    <property type="entry name" value="MFS_1"/>
    <property type="match status" value="1"/>
</dbReference>
<keyword evidence="4" id="KW-0812">Transmembrane</keyword>
<dbReference type="GeneID" id="60057385"/>
<dbReference type="RefSeq" id="WP_006785774.1">
    <property type="nucleotide sequence ID" value="NZ_CABJBH010000001.1"/>
</dbReference>
<keyword evidence="5" id="KW-1133">Transmembrane helix</keyword>
<dbReference type="CDD" id="cd17325">
    <property type="entry name" value="MFS_MdtG_SLC18_like"/>
    <property type="match status" value="1"/>
</dbReference>
<dbReference type="PROSITE" id="PS50850">
    <property type="entry name" value="MFS"/>
    <property type="match status" value="1"/>
</dbReference>
<keyword evidence="6" id="KW-0472">Membrane</keyword>
<dbReference type="PANTHER" id="PTHR43414">
    <property type="entry name" value="MULTIDRUG RESISTANCE PROTEIN MDTG"/>
    <property type="match status" value="1"/>
</dbReference>
<organism evidence="7 8">
    <name type="scientific">Turicibacter sanguinis</name>
    <dbReference type="NCBI Taxonomy" id="154288"/>
    <lineage>
        <taxon>Bacteria</taxon>
        <taxon>Bacillati</taxon>
        <taxon>Bacillota</taxon>
        <taxon>Erysipelotrichia</taxon>
        <taxon>Erysipelotrichales</taxon>
        <taxon>Turicibacteraceae</taxon>
        <taxon>Turicibacter</taxon>
    </lineage>
</organism>
<evidence type="ECO:0000256" key="3">
    <source>
        <dbReference type="ARBA" id="ARBA00022475"/>
    </source>
</evidence>
<sequence length="393" mass="42884">MEQQSLRKFLIFNLLIMTVFNFAHPVTPRLINELGLPSYMFGLFFAMMSLGSYIFSPIWGSLSDYKGRKRFLMLGVLGYGTVQLGFGLSQTAGVISIFRILGGILSVSYVAVIMASISDLSTKENRAKSLAYLAATTAMGAALGSNIGGWIGASNYKYTFIAQFIACILLTIALGLFTKETIETKKEGKASIATNHLKLSQKSIDFKSTLGSLIITVAFMNITTTSYNSTIGYFVESDLKLPTQLNGLVLSIAPICAILVNFLISPKLAAKYDELKTLMVVIALTAFSLFMWAFSSNLIIVGLFLIIFFIVLPLAQPIYQSMISKHAKDNAGEIMGIQNSARSLGMIVGSLLAGFLYDYGSKLPFLVGSFTAFIALIVLIKEYKTKQKDISKS</sequence>
<evidence type="ECO:0000256" key="2">
    <source>
        <dbReference type="ARBA" id="ARBA00022448"/>
    </source>
</evidence>